<dbReference type="PANTHER" id="PTHR43777">
    <property type="entry name" value="MOLYBDENUM COFACTOR CYTIDYLYLTRANSFERASE"/>
    <property type="match status" value="1"/>
</dbReference>
<accession>A0ABX0TCA2</accession>
<feature type="domain" description="MobA-like NTP transferase" evidence="2">
    <location>
        <begin position="13"/>
        <end position="170"/>
    </location>
</feature>
<dbReference type="PANTHER" id="PTHR43777:SF1">
    <property type="entry name" value="MOLYBDENUM COFACTOR CYTIDYLYLTRANSFERASE"/>
    <property type="match status" value="1"/>
</dbReference>
<evidence type="ECO:0000313" key="3">
    <source>
        <dbReference type="EMBL" id="NII41818.1"/>
    </source>
</evidence>
<reference evidence="3 4" key="1">
    <citation type="submission" date="2020-03" db="EMBL/GenBank/DDBJ databases">
        <title>Above-ground endophytic microbial communities from plants in different locations in the United States.</title>
        <authorList>
            <person name="Frank C."/>
        </authorList>
    </citation>
    <scope>NUCLEOTIDE SEQUENCE [LARGE SCALE GENOMIC DNA]</scope>
    <source>
        <strain evidence="3 4">WW7</strain>
    </source>
</reference>
<evidence type="ECO:0000259" key="2">
    <source>
        <dbReference type="Pfam" id="PF12804"/>
    </source>
</evidence>
<name>A0ABX0TCA2_9MICO</name>
<gene>
    <name evidence="3" type="ORF">E9228_002476</name>
</gene>
<dbReference type="Pfam" id="PF12804">
    <property type="entry name" value="NTP_transf_3"/>
    <property type="match status" value="1"/>
</dbReference>
<dbReference type="Proteomes" id="UP001318300">
    <property type="component" value="Unassembled WGS sequence"/>
</dbReference>
<keyword evidence="3" id="KW-0548">Nucleotidyltransferase</keyword>
<protein>
    <submittedName>
        <fullName evidence="3">CTP:molybdopterin cytidylyltransferase MocA</fullName>
    </submittedName>
</protein>
<dbReference type="RefSeq" id="WP_166780866.1">
    <property type="nucleotide sequence ID" value="NZ_JAAOYO010000004.1"/>
</dbReference>
<feature type="region of interest" description="Disordered" evidence="1">
    <location>
        <begin position="191"/>
        <end position="215"/>
    </location>
</feature>
<keyword evidence="3" id="KW-0808">Transferase</keyword>
<sequence>MTAAHTRPGRVVGVVLAAGAGTRMGRPKALVRRSDGRAWVDLAVTALLDGGCDTVVVVLGASSREARALVPVRPAVRTVVAAEWERGPSASLLAGLSAASEDPDVTAVLVTLVDLPGLPAEAVRRVLDDRGRAVPDRAALRRAVHDGRPGHPVLLGRDHWAALDAALEAAAGEDRGAGPWLRSAGVQSVECGDLWDGDDQDRPGSGPGASDLTRT</sequence>
<dbReference type="InterPro" id="IPR025877">
    <property type="entry name" value="MobA-like_NTP_Trfase"/>
</dbReference>
<dbReference type="SUPFAM" id="SSF53448">
    <property type="entry name" value="Nucleotide-diphospho-sugar transferases"/>
    <property type="match status" value="1"/>
</dbReference>
<evidence type="ECO:0000256" key="1">
    <source>
        <dbReference type="SAM" id="MobiDB-lite"/>
    </source>
</evidence>
<keyword evidence="4" id="KW-1185">Reference proteome</keyword>
<dbReference type="GO" id="GO:0016779">
    <property type="term" value="F:nucleotidyltransferase activity"/>
    <property type="evidence" value="ECO:0007669"/>
    <property type="project" value="UniProtKB-KW"/>
</dbReference>
<organism evidence="3 4">
    <name type="scientific">Curtobacterium salicis</name>
    <dbReference type="NCBI Taxonomy" id="1779862"/>
    <lineage>
        <taxon>Bacteria</taxon>
        <taxon>Bacillati</taxon>
        <taxon>Actinomycetota</taxon>
        <taxon>Actinomycetes</taxon>
        <taxon>Micrococcales</taxon>
        <taxon>Microbacteriaceae</taxon>
        <taxon>Curtobacterium</taxon>
    </lineage>
</organism>
<dbReference type="InterPro" id="IPR029044">
    <property type="entry name" value="Nucleotide-diphossugar_trans"/>
</dbReference>
<proteinExistence type="predicted"/>
<comment type="caution">
    <text evidence="3">The sequence shown here is derived from an EMBL/GenBank/DDBJ whole genome shotgun (WGS) entry which is preliminary data.</text>
</comment>
<evidence type="ECO:0000313" key="4">
    <source>
        <dbReference type="Proteomes" id="UP001318300"/>
    </source>
</evidence>
<dbReference type="Gene3D" id="3.90.550.10">
    <property type="entry name" value="Spore Coat Polysaccharide Biosynthesis Protein SpsA, Chain A"/>
    <property type="match status" value="1"/>
</dbReference>
<dbReference type="EMBL" id="JAAOYO010000004">
    <property type="protein sequence ID" value="NII41818.1"/>
    <property type="molecule type" value="Genomic_DNA"/>
</dbReference>